<evidence type="ECO:0000256" key="1">
    <source>
        <dbReference type="ARBA" id="ARBA00022729"/>
    </source>
</evidence>
<feature type="domain" description="Calx-beta" evidence="6">
    <location>
        <begin position="9"/>
        <end position="67"/>
    </location>
</feature>
<dbReference type="Gene3D" id="2.60.40.2810">
    <property type="match status" value="1"/>
</dbReference>
<dbReference type="PANTHER" id="PTHR11878:SF65">
    <property type="entry name" value="NA_CA-EXCHANGE PROTEIN, ISOFORM G"/>
    <property type="match status" value="1"/>
</dbReference>
<dbReference type="Gene3D" id="2.60.40.2030">
    <property type="match status" value="1"/>
</dbReference>
<comment type="caution">
    <text evidence="7">The sequence shown here is derived from an EMBL/GenBank/DDBJ whole genome shotgun (WGS) entry which is preliminary data.</text>
</comment>
<dbReference type="Pfam" id="PF03160">
    <property type="entry name" value="Calx-beta"/>
    <property type="match status" value="1"/>
</dbReference>
<reference evidence="7" key="1">
    <citation type="journal article" date="2015" name="Nature">
        <title>Complex archaea that bridge the gap between prokaryotes and eukaryotes.</title>
        <authorList>
            <person name="Spang A."/>
            <person name="Saw J.H."/>
            <person name="Jorgensen S.L."/>
            <person name="Zaremba-Niedzwiedzka K."/>
            <person name="Martijn J."/>
            <person name="Lind A.E."/>
            <person name="van Eijk R."/>
            <person name="Schleper C."/>
            <person name="Guy L."/>
            <person name="Ettema T.J."/>
        </authorList>
    </citation>
    <scope>NUCLEOTIDE SEQUENCE</scope>
</reference>
<gene>
    <name evidence="7" type="ORF">LCGC14_2845610</name>
</gene>
<dbReference type="PANTHER" id="PTHR11878">
    <property type="entry name" value="SODIUM/CALCIUM EXCHANGER"/>
    <property type="match status" value="1"/>
</dbReference>
<dbReference type="GO" id="GO:0007154">
    <property type="term" value="P:cell communication"/>
    <property type="evidence" value="ECO:0007669"/>
    <property type="project" value="InterPro"/>
</dbReference>
<dbReference type="InterPro" id="IPR038081">
    <property type="entry name" value="CalX-like_sf"/>
</dbReference>
<feature type="non-terminal residue" evidence="7">
    <location>
        <position position="1"/>
    </location>
</feature>
<name>A0A0F9AI93_9ZZZZ</name>
<dbReference type="GO" id="GO:0030001">
    <property type="term" value="P:metal ion transport"/>
    <property type="evidence" value="ECO:0007669"/>
    <property type="project" value="TreeGrafter"/>
</dbReference>
<evidence type="ECO:0000256" key="2">
    <source>
        <dbReference type="ARBA" id="ARBA00022737"/>
    </source>
</evidence>
<organism evidence="7">
    <name type="scientific">marine sediment metagenome</name>
    <dbReference type="NCBI Taxonomy" id="412755"/>
    <lineage>
        <taxon>unclassified sequences</taxon>
        <taxon>metagenomes</taxon>
        <taxon>ecological metagenomes</taxon>
    </lineage>
</organism>
<proteinExistence type="predicted"/>
<protein>
    <recommendedName>
        <fullName evidence="6">Calx-beta domain-containing protein</fullName>
    </recommendedName>
</protein>
<keyword evidence="2" id="KW-0677">Repeat</keyword>
<accession>A0A0F9AI93</accession>
<dbReference type="EMBL" id="LAZR01054585">
    <property type="protein sequence ID" value="KKK78234.1"/>
    <property type="molecule type" value="Genomic_DNA"/>
</dbReference>
<evidence type="ECO:0000256" key="3">
    <source>
        <dbReference type="ARBA" id="ARBA00022837"/>
    </source>
</evidence>
<keyword evidence="4" id="KW-0813">Transport</keyword>
<dbReference type="SUPFAM" id="SSF141072">
    <property type="entry name" value="CalX-like"/>
    <property type="match status" value="1"/>
</dbReference>
<dbReference type="InterPro" id="IPR051171">
    <property type="entry name" value="CaCA"/>
</dbReference>
<feature type="region of interest" description="Disordered" evidence="5">
    <location>
        <begin position="252"/>
        <end position="272"/>
    </location>
</feature>
<keyword evidence="3" id="KW-0106">Calcium</keyword>
<feature type="non-terminal residue" evidence="7">
    <location>
        <position position="398"/>
    </location>
</feature>
<keyword evidence="1" id="KW-0732">Signal</keyword>
<dbReference type="AlphaFoldDB" id="A0A0F9AI93"/>
<evidence type="ECO:0000256" key="4">
    <source>
        <dbReference type="ARBA" id="ARBA00023065"/>
    </source>
</evidence>
<dbReference type="Pfam" id="PF17963">
    <property type="entry name" value="Big_9"/>
    <property type="match status" value="1"/>
</dbReference>
<dbReference type="GO" id="GO:0016020">
    <property type="term" value="C:membrane"/>
    <property type="evidence" value="ECO:0007669"/>
    <property type="project" value="InterPro"/>
</dbReference>
<evidence type="ECO:0000259" key="6">
    <source>
        <dbReference type="Pfam" id="PF03160"/>
    </source>
</evidence>
<dbReference type="InterPro" id="IPR003644">
    <property type="entry name" value="Calx_beta"/>
</dbReference>
<evidence type="ECO:0000313" key="7">
    <source>
        <dbReference type="EMBL" id="KKK78234.1"/>
    </source>
</evidence>
<sequence>LSAVVDGWTVSVDFATADGSATAGADYQAQSSTLTFAPGETNRTIAIDVIGDTLVEGDEIFTVTLSGAVNAVIVDGEGVGTILNDDTNAPPVAVDDAYGTSVDVTLEVSTGDEGVLANDTDADGDALSAVLVDGPNYGVLTLNGDGTFTYVPNPGFVGVDGFTYRANDGQRIGTGDITVNMNLGSDFSFDLFGVRNLNLLDFTDNGVNDGLVRINGGLNLSRTKGVTSVRVTGVPELTFSTMIMQVQTSSGSMSAVDSGDEQSTSIGATEASGTLETSRTIMLEPVETPYGGSLTSLGTVQMASVTAYFPYTNFLRADTTEVDETKPFMYISGLLETQVDALTIASNGAMDVDVNVPQLGPDSLYIADASLEVKTQRFGSNAASFSFTVDAGRLHLPL</sequence>
<evidence type="ECO:0000256" key="5">
    <source>
        <dbReference type="SAM" id="MobiDB-lite"/>
    </source>
</evidence>
<keyword evidence="4" id="KW-0406">Ion transport</keyword>